<evidence type="ECO:0000256" key="2">
    <source>
        <dbReference type="SAM" id="SignalP"/>
    </source>
</evidence>
<accession>A0AAN6PEE9</accession>
<evidence type="ECO:0000313" key="4">
    <source>
        <dbReference type="Proteomes" id="UP001303115"/>
    </source>
</evidence>
<reference evidence="4" key="1">
    <citation type="journal article" date="2023" name="Mol. Phylogenet. Evol.">
        <title>Genome-scale phylogeny and comparative genomics of the fungal order Sordariales.</title>
        <authorList>
            <person name="Hensen N."/>
            <person name="Bonometti L."/>
            <person name="Westerberg I."/>
            <person name="Brannstrom I.O."/>
            <person name="Guillou S."/>
            <person name="Cros-Aarteil S."/>
            <person name="Calhoun S."/>
            <person name="Haridas S."/>
            <person name="Kuo A."/>
            <person name="Mondo S."/>
            <person name="Pangilinan J."/>
            <person name="Riley R."/>
            <person name="LaButti K."/>
            <person name="Andreopoulos B."/>
            <person name="Lipzen A."/>
            <person name="Chen C."/>
            <person name="Yan M."/>
            <person name="Daum C."/>
            <person name="Ng V."/>
            <person name="Clum A."/>
            <person name="Steindorff A."/>
            <person name="Ohm R.A."/>
            <person name="Martin F."/>
            <person name="Silar P."/>
            <person name="Natvig D.O."/>
            <person name="Lalanne C."/>
            <person name="Gautier V."/>
            <person name="Ament-Velasquez S.L."/>
            <person name="Kruys A."/>
            <person name="Hutchinson M.I."/>
            <person name="Powell A.J."/>
            <person name="Barry K."/>
            <person name="Miller A.N."/>
            <person name="Grigoriev I.V."/>
            <person name="Debuchy R."/>
            <person name="Gladieux P."/>
            <person name="Hiltunen Thoren M."/>
            <person name="Johannesson H."/>
        </authorList>
    </citation>
    <scope>NUCLEOTIDE SEQUENCE [LARGE SCALE GENOMIC DNA]</scope>
    <source>
        <strain evidence="4">CBS 284.82</strain>
    </source>
</reference>
<feature type="compositionally biased region" description="Basic and acidic residues" evidence="1">
    <location>
        <begin position="198"/>
        <end position="212"/>
    </location>
</feature>
<keyword evidence="2" id="KW-0732">Signal</keyword>
<feature type="compositionally biased region" description="Basic and acidic residues" evidence="1">
    <location>
        <begin position="169"/>
        <end position="181"/>
    </location>
</feature>
<organism evidence="3 4">
    <name type="scientific">Parachaetomium inaequale</name>
    <dbReference type="NCBI Taxonomy" id="2588326"/>
    <lineage>
        <taxon>Eukaryota</taxon>
        <taxon>Fungi</taxon>
        <taxon>Dikarya</taxon>
        <taxon>Ascomycota</taxon>
        <taxon>Pezizomycotina</taxon>
        <taxon>Sordariomycetes</taxon>
        <taxon>Sordariomycetidae</taxon>
        <taxon>Sordariales</taxon>
        <taxon>Chaetomiaceae</taxon>
        <taxon>Parachaetomium</taxon>
    </lineage>
</organism>
<sequence length="230" mass="24272">MKYVNIIAVSLLTGAWSAPTPPRSLDLATRNGDTLADGNVKRLSKEGRQSARPLLGLFNGWITHPAPSGGKRRDVNLGYKEARQFLGGLLGSDDEGAGAVKREREANGDAVSAHNDKRQVPRGVGDLLDTPLLGAKREANGHAGPAHKGKRQPPPPPPPPPPQPTPSDSTRRDVKTYKEGRQLLGSLLGSDDEGAGTLKREANGHAGPADKGKRQRPPPPPPPPPPSSSE</sequence>
<dbReference type="AlphaFoldDB" id="A0AAN6PEE9"/>
<feature type="chain" id="PRO_5042887148" evidence="2">
    <location>
        <begin position="18"/>
        <end position="230"/>
    </location>
</feature>
<dbReference type="Proteomes" id="UP001303115">
    <property type="component" value="Unassembled WGS sequence"/>
</dbReference>
<comment type="caution">
    <text evidence="3">The sequence shown here is derived from an EMBL/GenBank/DDBJ whole genome shotgun (WGS) entry which is preliminary data.</text>
</comment>
<protein>
    <submittedName>
        <fullName evidence="3">Uncharacterized protein</fullName>
    </submittedName>
</protein>
<feature type="region of interest" description="Disordered" evidence="1">
    <location>
        <begin position="100"/>
        <end position="230"/>
    </location>
</feature>
<feature type="signal peptide" evidence="2">
    <location>
        <begin position="1"/>
        <end position="17"/>
    </location>
</feature>
<evidence type="ECO:0000256" key="1">
    <source>
        <dbReference type="SAM" id="MobiDB-lite"/>
    </source>
</evidence>
<proteinExistence type="predicted"/>
<feature type="compositionally biased region" description="Pro residues" evidence="1">
    <location>
        <begin position="217"/>
        <end position="230"/>
    </location>
</feature>
<gene>
    <name evidence="3" type="ORF">C8A01DRAFT_37643</name>
</gene>
<name>A0AAN6PEE9_9PEZI</name>
<keyword evidence="4" id="KW-1185">Reference proteome</keyword>
<evidence type="ECO:0000313" key="3">
    <source>
        <dbReference type="EMBL" id="KAK4038400.1"/>
    </source>
</evidence>
<feature type="compositionally biased region" description="Pro residues" evidence="1">
    <location>
        <begin position="152"/>
        <end position="165"/>
    </location>
</feature>
<dbReference type="EMBL" id="MU854430">
    <property type="protein sequence ID" value="KAK4038400.1"/>
    <property type="molecule type" value="Genomic_DNA"/>
</dbReference>